<dbReference type="HOGENOM" id="CLU_049311_2_3_0"/>
<dbReference type="eggNOG" id="COG2120">
    <property type="taxonomic scope" value="Bacteria"/>
</dbReference>
<dbReference type="PANTHER" id="PTHR12993">
    <property type="entry name" value="N-ACETYLGLUCOSAMINYL-PHOSPHATIDYLINOSITOL DE-N-ACETYLASE-RELATED"/>
    <property type="match status" value="1"/>
</dbReference>
<evidence type="ECO:0000313" key="1">
    <source>
        <dbReference type="EMBL" id="BAJ62975.1"/>
    </source>
</evidence>
<dbReference type="STRING" id="926569.ANT_09410"/>
<dbReference type="Gene3D" id="3.40.50.10320">
    <property type="entry name" value="LmbE-like"/>
    <property type="match status" value="1"/>
</dbReference>
<protein>
    <recommendedName>
        <fullName evidence="3">Deacetylase</fullName>
    </recommendedName>
</protein>
<organism evidence="1 2">
    <name type="scientific">Anaerolinea thermophila (strain DSM 14523 / JCM 11388 / NBRC 100420 / UNI-1)</name>
    <dbReference type="NCBI Taxonomy" id="926569"/>
    <lineage>
        <taxon>Bacteria</taxon>
        <taxon>Bacillati</taxon>
        <taxon>Chloroflexota</taxon>
        <taxon>Anaerolineae</taxon>
        <taxon>Anaerolineales</taxon>
        <taxon>Anaerolineaceae</taxon>
        <taxon>Anaerolinea</taxon>
    </lineage>
</organism>
<dbReference type="RefSeq" id="WP_013559366.1">
    <property type="nucleotide sequence ID" value="NC_014960.1"/>
</dbReference>
<dbReference type="PANTHER" id="PTHR12993:SF11">
    <property type="entry name" value="N-ACETYLGLUCOSAMINYL-PHOSPHATIDYLINOSITOL DE-N-ACETYLASE"/>
    <property type="match status" value="1"/>
</dbReference>
<dbReference type="InterPro" id="IPR024078">
    <property type="entry name" value="LmbE-like_dom_sf"/>
</dbReference>
<dbReference type="Pfam" id="PF02585">
    <property type="entry name" value="PIG-L"/>
    <property type="match status" value="1"/>
</dbReference>
<name>E8N3G1_ANATU</name>
<dbReference type="AlphaFoldDB" id="E8N3G1"/>
<dbReference type="InParanoid" id="E8N3G1"/>
<keyword evidence="2" id="KW-1185">Reference proteome</keyword>
<dbReference type="OrthoDB" id="9790023at2"/>
<dbReference type="InterPro" id="IPR003737">
    <property type="entry name" value="GlcNAc_PI_deacetylase-related"/>
</dbReference>
<dbReference type="KEGG" id="atm:ANT_09410"/>
<sequence length="257" mass="28266">MNILAFFAHPDDETMLCGGTLALLARAGAQVHLLIATRGEGGENGDPPVCPREKLGEVRAEEMRCAAEKLGAASLRFLSYVDPLVGPDDTLYAFTEDEETLVSELIEVLQSVHAEALISHGSNGEYGHPAHRLCHRAARKAIERLGTRALLFYTIQAAHPEHPRPRLANPQDPAHLILDTRSVHEVKVAAALCHRTQHALFVRNTSRELGCPVTVPEVIRDWESLHRVYPAVTRLPVEDRLAILLKSTGCARDPDKP</sequence>
<proteinExistence type="predicted"/>
<accession>E8N3G1</accession>
<evidence type="ECO:0008006" key="3">
    <source>
        <dbReference type="Google" id="ProtNLM"/>
    </source>
</evidence>
<evidence type="ECO:0000313" key="2">
    <source>
        <dbReference type="Proteomes" id="UP000008922"/>
    </source>
</evidence>
<dbReference type="Proteomes" id="UP000008922">
    <property type="component" value="Chromosome"/>
</dbReference>
<dbReference type="GO" id="GO:0016811">
    <property type="term" value="F:hydrolase activity, acting on carbon-nitrogen (but not peptide) bonds, in linear amides"/>
    <property type="evidence" value="ECO:0007669"/>
    <property type="project" value="TreeGrafter"/>
</dbReference>
<gene>
    <name evidence="1" type="ordered locus">ANT_09410</name>
</gene>
<dbReference type="SUPFAM" id="SSF102588">
    <property type="entry name" value="LmbE-like"/>
    <property type="match status" value="1"/>
</dbReference>
<reference evidence="1 2" key="1">
    <citation type="submission" date="2010-12" db="EMBL/GenBank/DDBJ databases">
        <title>Whole genome sequence of Anaerolinea thermophila UNI-1.</title>
        <authorList>
            <person name="Narita-Yamada S."/>
            <person name="Kishi E."/>
            <person name="Watanabe Y."/>
            <person name="Takasaki K."/>
            <person name="Ankai A."/>
            <person name="Oguchi A."/>
            <person name="Fukui S."/>
            <person name="Takahashi M."/>
            <person name="Yashiro I."/>
            <person name="Hosoyama A."/>
            <person name="Sekiguchi Y."/>
            <person name="Hanada S."/>
            <person name="Fujita N."/>
        </authorList>
    </citation>
    <scope>NUCLEOTIDE SEQUENCE [LARGE SCALE GENOMIC DNA]</scope>
    <source>
        <strain evidence="2">DSM 14523 / JCM 11388 / NBRC 100420 / UNI-1</strain>
    </source>
</reference>
<dbReference type="EMBL" id="AP012029">
    <property type="protein sequence ID" value="BAJ62975.1"/>
    <property type="molecule type" value="Genomic_DNA"/>
</dbReference>